<evidence type="ECO:0000259" key="11">
    <source>
        <dbReference type="PROSITE" id="PS50109"/>
    </source>
</evidence>
<dbReference type="InterPro" id="IPR003594">
    <property type="entry name" value="HATPase_dom"/>
</dbReference>
<evidence type="ECO:0000256" key="4">
    <source>
        <dbReference type="ARBA" id="ARBA00022553"/>
    </source>
</evidence>
<keyword evidence="7" id="KW-0418">Kinase</keyword>
<dbReference type="SUPFAM" id="SSF47384">
    <property type="entry name" value="Homodimeric domain of signal transducing histidine kinase"/>
    <property type="match status" value="1"/>
</dbReference>
<evidence type="ECO:0000256" key="10">
    <source>
        <dbReference type="SAM" id="Phobius"/>
    </source>
</evidence>
<keyword evidence="9" id="KW-0902">Two-component regulatory system</keyword>
<dbReference type="EC" id="2.7.13.3" evidence="3"/>
<keyword evidence="10" id="KW-1133">Transmembrane helix</keyword>
<sequence length="585" mass="63237">MTLSFQSRIALLFAALFVAVQALTVVCIYLAVRDNLLRQLDQDLRYAEQAFRQLLVERAERVAGETGLLVADFGFRSTVTGGDPATIASALENLLLRVRAQRGMFIDPQFNVVADSAGLWQGRTFPYAQTLAEADADRPLVWFGLLNDRLQEWALVPVLAPLPMGWVAVAQAVDEQRIARFRQNSLLPLHIGLAELSANGNRLLAGSAPEAALALLNNPADRALTATVDTGQGRYLGRVLTLPAAGRAEGIVALLQIKFTDAFAGYRHMLLLAAGVLLLGLLATLTGSVIIARNLSRPLRALAGAGERAVNGDFAASSLTGRSDELGRLADTFVRAAQLAGQLGELRQKDQERRELVASVSHDLRTPLAALRGFLETMQRKADTLPSDEQQHFLDTALRQTEKVSRLAQELFELAKLECDDASLNPESFNLAELLQDVAQKYRLQAEQRGVSLQAELRPDLPIVAADIGLIERLLTNLIDNALRHTPKGGRVRLDAWPARGRVAVAVGDTGIGISPEYLPTLCDWDSPLARRARADGGGFGLIVVGKIAQLHGGRLQVESTLGVGSEFRFDLPLADSARAAGGSR</sequence>
<dbReference type="FunFam" id="1.10.287.130:FF:000001">
    <property type="entry name" value="Two-component sensor histidine kinase"/>
    <property type="match status" value="1"/>
</dbReference>
<dbReference type="InterPro" id="IPR003661">
    <property type="entry name" value="HisK_dim/P_dom"/>
</dbReference>
<evidence type="ECO:0000256" key="3">
    <source>
        <dbReference type="ARBA" id="ARBA00012438"/>
    </source>
</evidence>
<evidence type="ECO:0000256" key="5">
    <source>
        <dbReference type="ARBA" id="ARBA00022679"/>
    </source>
</evidence>
<accession>A0A177NNT2</accession>
<dbReference type="GO" id="GO:0007234">
    <property type="term" value="P:osmosensory signaling via phosphorelay pathway"/>
    <property type="evidence" value="ECO:0007669"/>
    <property type="project" value="TreeGrafter"/>
</dbReference>
<dbReference type="RefSeq" id="WP_064027726.1">
    <property type="nucleotide sequence ID" value="NZ_LUUK01000154.1"/>
</dbReference>
<evidence type="ECO:0000256" key="1">
    <source>
        <dbReference type="ARBA" id="ARBA00000085"/>
    </source>
</evidence>
<dbReference type="InterPro" id="IPR005467">
    <property type="entry name" value="His_kinase_dom"/>
</dbReference>
<dbReference type="Proteomes" id="UP000077628">
    <property type="component" value="Unassembled WGS sequence"/>
</dbReference>
<organism evidence="13 14">
    <name type="scientific">Methylomonas koyamae</name>
    <dbReference type="NCBI Taxonomy" id="702114"/>
    <lineage>
        <taxon>Bacteria</taxon>
        <taxon>Pseudomonadati</taxon>
        <taxon>Pseudomonadota</taxon>
        <taxon>Gammaproteobacteria</taxon>
        <taxon>Methylococcales</taxon>
        <taxon>Methylococcaceae</taxon>
        <taxon>Methylomonas</taxon>
    </lineage>
</organism>
<evidence type="ECO:0000256" key="7">
    <source>
        <dbReference type="ARBA" id="ARBA00022777"/>
    </source>
</evidence>
<dbReference type="PANTHER" id="PTHR42878">
    <property type="entry name" value="TWO-COMPONENT HISTIDINE KINASE"/>
    <property type="match status" value="1"/>
</dbReference>
<dbReference type="Gene3D" id="3.30.565.10">
    <property type="entry name" value="Histidine kinase-like ATPase, C-terminal domain"/>
    <property type="match status" value="1"/>
</dbReference>
<keyword evidence="5" id="KW-0808">Transferase</keyword>
<feature type="domain" description="Histidine kinase" evidence="11">
    <location>
        <begin position="359"/>
        <end position="576"/>
    </location>
</feature>
<dbReference type="Pfam" id="PF00512">
    <property type="entry name" value="HisKA"/>
    <property type="match status" value="1"/>
</dbReference>
<dbReference type="Pfam" id="PF02518">
    <property type="entry name" value="HATPase_c"/>
    <property type="match status" value="1"/>
</dbReference>
<keyword evidence="8" id="KW-0067">ATP-binding</keyword>
<evidence type="ECO:0000259" key="12">
    <source>
        <dbReference type="PROSITE" id="PS50885"/>
    </source>
</evidence>
<evidence type="ECO:0000313" key="13">
    <source>
        <dbReference type="EMBL" id="OAI19738.1"/>
    </source>
</evidence>
<evidence type="ECO:0000313" key="14">
    <source>
        <dbReference type="Proteomes" id="UP000077628"/>
    </source>
</evidence>
<dbReference type="PROSITE" id="PS50109">
    <property type="entry name" value="HIS_KIN"/>
    <property type="match status" value="1"/>
</dbReference>
<dbReference type="GO" id="GO:0000156">
    <property type="term" value="F:phosphorelay response regulator activity"/>
    <property type="evidence" value="ECO:0007669"/>
    <property type="project" value="TreeGrafter"/>
</dbReference>
<dbReference type="InterPro" id="IPR036097">
    <property type="entry name" value="HisK_dim/P_sf"/>
</dbReference>
<dbReference type="CDD" id="cd00075">
    <property type="entry name" value="HATPase"/>
    <property type="match status" value="1"/>
</dbReference>
<dbReference type="GO" id="GO:0000155">
    <property type="term" value="F:phosphorelay sensor kinase activity"/>
    <property type="evidence" value="ECO:0007669"/>
    <property type="project" value="InterPro"/>
</dbReference>
<name>A0A177NNT2_9GAMM</name>
<reference evidence="14" key="1">
    <citation type="submission" date="2016-03" db="EMBL/GenBank/DDBJ databases">
        <authorList>
            <person name="Heylen K."/>
            <person name="De Vos P."/>
            <person name="Vekeman B."/>
        </authorList>
    </citation>
    <scope>NUCLEOTIDE SEQUENCE [LARGE SCALE GENOMIC DNA]</scope>
    <source>
        <strain evidence="14">R-45383</strain>
    </source>
</reference>
<gene>
    <name evidence="13" type="ORF">A1355_03680</name>
</gene>
<evidence type="ECO:0000256" key="9">
    <source>
        <dbReference type="ARBA" id="ARBA00023012"/>
    </source>
</evidence>
<dbReference type="GO" id="GO:0016020">
    <property type="term" value="C:membrane"/>
    <property type="evidence" value="ECO:0007669"/>
    <property type="project" value="UniProtKB-SubCell"/>
</dbReference>
<keyword evidence="4" id="KW-0597">Phosphoprotein</keyword>
<dbReference type="GO" id="GO:0030295">
    <property type="term" value="F:protein kinase activator activity"/>
    <property type="evidence" value="ECO:0007669"/>
    <property type="project" value="TreeGrafter"/>
</dbReference>
<evidence type="ECO:0000256" key="8">
    <source>
        <dbReference type="ARBA" id="ARBA00022840"/>
    </source>
</evidence>
<dbReference type="CDD" id="cd06225">
    <property type="entry name" value="HAMP"/>
    <property type="match status" value="1"/>
</dbReference>
<keyword evidence="6" id="KW-0547">Nucleotide-binding</keyword>
<dbReference type="Gene3D" id="6.10.340.10">
    <property type="match status" value="1"/>
</dbReference>
<feature type="domain" description="HAMP" evidence="12">
    <location>
        <begin position="293"/>
        <end position="345"/>
    </location>
</feature>
<keyword evidence="14" id="KW-1185">Reference proteome</keyword>
<dbReference type="Gene3D" id="1.10.287.130">
    <property type="match status" value="1"/>
</dbReference>
<dbReference type="SMART" id="SM00388">
    <property type="entry name" value="HisKA"/>
    <property type="match status" value="1"/>
</dbReference>
<comment type="subcellular location">
    <subcellularLocation>
        <location evidence="2">Membrane</location>
    </subcellularLocation>
</comment>
<dbReference type="Pfam" id="PF00672">
    <property type="entry name" value="HAMP"/>
    <property type="match status" value="1"/>
</dbReference>
<proteinExistence type="predicted"/>
<comment type="caution">
    <text evidence="13">The sequence shown here is derived from an EMBL/GenBank/DDBJ whole genome shotgun (WGS) entry which is preliminary data.</text>
</comment>
<dbReference type="CDD" id="cd00082">
    <property type="entry name" value="HisKA"/>
    <property type="match status" value="1"/>
</dbReference>
<feature type="transmembrane region" description="Helical" evidence="10">
    <location>
        <begin position="269"/>
        <end position="292"/>
    </location>
</feature>
<protein>
    <recommendedName>
        <fullName evidence="3">histidine kinase</fullName>
        <ecNumber evidence="3">2.7.13.3</ecNumber>
    </recommendedName>
</protein>
<keyword evidence="10" id="KW-0472">Membrane</keyword>
<dbReference type="STRING" id="702114.A1355_03680"/>
<dbReference type="InterPro" id="IPR050351">
    <property type="entry name" value="BphY/WalK/GraS-like"/>
</dbReference>
<dbReference type="InterPro" id="IPR003660">
    <property type="entry name" value="HAMP_dom"/>
</dbReference>
<dbReference type="OrthoDB" id="9804645at2"/>
<keyword evidence="10" id="KW-0812">Transmembrane</keyword>
<dbReference type="PROSITE" id="PS50885">
    <property type="entry name" value="HAMP"/>
    <property type="match status" value="1"/>
</dbReference>
<dbReference type="EMBL" id="LUUK01000154">
    <property type="protein sequence ID" value="OAI19738.1"/>
    <property type="molecule type" value="Genomic_DNA"/>
</dbReference>
<dbReference type="PRINTS" id="PR00344">
    <property type="entry name" value="BCTRLSENSOR"/>
</dbReference>
<dbReference type="PANTHER" id="PTHR42878:SF7">
    <property type="entry name" value="SENSOR HISTIDINE KINASE GLRK"/>
    <property type="match status" value="1"/>
</dbReference>
<dbReference type="InterPro" id="IPR036890">
    <property type="entry name" value="HATPase_C_sf"/>
</dbReference>
<dbReference type="InterPro" id="IPR004358">
    <property type="entry name" value="Sig_transdc_His_kin-like_C"/>
</dbReference>
<comment type="catalytic activity">
    <reaction evidence="1">
        <text>ATP + protein L-histidine = ADP + protein N-phospho-L-histidine.</text>
        <dbReference type="EC" id="2.7.13.3"/>
    </reaction>
</comment>
<dbReference type="AlphaFoldDB" id="A0A177NNT2"/>
<dbReference type="SMART" id="SM00387">
    <property type="entry name" value="HATPase_c"/>
    <property type="match status" value="1"/>
</dbReference>
<evidence type="ECO:0000256" key="2">
    <source>
        <dbReference type="ARBA" id="ARBA00004370"/>
    </source>
</evidence>
<evidence type="ECO:0000256" key="6">
    <source>
        <dbReference type="ARBA" id="ARBA00022741"/>
    </source>
</evidence>
<dbReference type="GO" id="GO:0005524">
    <property type="term" value="F:ATP binding"/>
    <property type="evidence" value="ECO:0007669"/>
    <property type="project" value="UniProtKB-KW"/>
</dbReference>
<dbReference type="SUPFAM" id="SSF55874">
    <property type="entry name" value="ATPase domain of HSP90 chaperone/DNA topoisomerase II/histidine kinase"/>
    <property type="match status" value="1"/>
</dbReference>